<sequence>MHLGAFVILLKAPTWAQTQTVDLKRDSNSDDPNFEVEEGKTECPVTKNLDSHEEQKSAPSIFRTPSFYVILASGVTGFYTQNIFFSTIVDFTVDKGFVESDAASLMTYFAVSEIVGRLGLPLLADHGYIRRTTLMTWNFFFMGLSMLLFSQFTAFAWVQASCVLFAAFFGSAVTIEGVLIADYLGVPRLSLCFGLIGILSVPLFLSNPLVLEGGSEDEDTASKTRPKSKSRNLQTKDTLEVEATKETPYEEGPGETEVEGWKRRKQEKDALADECRDKRLDSEEVALETTNTTKRSKSRRRKKWNILGSDIGETGNDEAADLQEKNNDREIRNDVDEKSKRQTKTKGNESVGNGEALEIKEDAGKSKSKKAKKVAGMIIDRPDEETENPPAKKRDQRDSVEKTDSPKNEVASIAEKPTIKLQEHSNKASPIVKVKEPRTNSDQAGRLGQWIVGSSEASKPVERQSKENGDLMTSQLRNLLLREHKESNWAQDPSLRKLGLDGQSMETSQRHGTEETNCSAKKQRLQRRQSRASGVDTCWHIAAVAFLAQMLLAISDRNSGFLYVGYMDMFSIERKQASWPQTIAFMVGCPAARGKRKTFDNTFVPRDLRACPCIKSVPKGNEHVFEAGDS</sequence>
<keyword evidence="2" id="KW-1185">Reference proteome</keyword>
<dbReference type="Proteomes" id="UP000805193">
    <property type="component" value="Unassembled WGS sequence"/>
</dbReference>
<accession>A0AC60NZ78</accession>
<proteinExistence type="predicted"/>
<protein>
    <submittedName>
        <fullName evidence="1">Uncharacterized protein</fullName>
    </submittedName>
</protein>
<organism evidence="1 2">
    <name type="scientific">Ixodes persulcatus</name>
    <name type="common">Taiga tick</name>
    <dbReference type="NCBI Taxonomy" id="34615"/>
    <lineage>
        <taxon>Eukaryota</taxon>
        <taxon>Metazoa</taxon>
        <taxon>Ecdysozoa</taxon>
        <taxon>Arthropoda</taxon>
        <taxon>Chelicerata</taxon>
        <taxon>Arachnida</taxon>
        <taxon>Acari</taxon>
        <taxon>Parasitiformes</taxon>
        <taxon>Ixodida</taxon>
        <taxon>Ixodoidea</taxon>
        <taxon>Ixodidae</taxon>
        <taxon>Ixodinae</taxon>
        <taxon>Ixodes</taxon>
    </lineage>
</organism>
<reference evidence="1 2" key="1">
    <citation type="journal article" date="2020" name="Cell">
        <title>Large-Scale Comparative Analyses of Tick Genomes Elucidate Their Genetic Diversity and Vector Capacities.</title>
        <authorList>
            <consortium name="Tick Genome and Microbiome Consortium (TIGMIC)"/>
            <person name="Jia N."/>
            <person name="Wang J."/>
            <person name="Shi W."/>
            <person name="Du L."/>
            <person name="Sun Y."/>
            <person name="Zhan W."/>
            <person name="Jiang J.F."/>
            <person name="Wang Q."/>
            <person name="Zhang B."/>
            <person name="Ji P."/>
            <person name="Bell-Sakyi L."/>
            <person name="Cui X.M."/>
            <person name="Yuan T.T."/>
            <person name="Jiang B.G."/>
            <person name="Yang W.F."/>
            <person name="Lam T.T."/>
            <person name="Chang Q.C."/>
            <person name="Ding S.J."/>
            <person name="Wang X.J."/>
            <person name="Zhu J.G."/>
            <person name="Ruan X.D."/>
            <person name="Zhao L."/>
            <person name="Wei J.T."/>
            <person name="Ye R.Z."/>
            <person name="Que T.C."/>
            <person name="Du C.H."/>
            <person name="Zhou Y.H."/>
            <person name="Cheng J.X."/>
            <person name="Dai P.F."/>
            <person name="Guo W.B."/>
            <person name="Han X.H."/>
            <person name="Huang E.J."/>
            <person name="Li L.F."/>
            <person name="Wei W."/>
            <person name="Gao Y.C."/>
            <person name="Liu J.Z."/>
            <person name="Shao H.Z."/>
            <person name="Wang X."/>
            <person name="Wang C.C."/>
            <person name="Yang T.C."/>
            <person name="Huo Q.B."/>
            <person name="Li W."/>
            <person name="Chen H.Y."/>
            <person name="Chen S.E."/>
            <person name="Zhou L.G."/>
            <person name="Ni X.B."/>
            <person name="Tian J.H."/>
            <person name="Sheng Y."/>
            <person name="Liu T."/>
            <person name="Pan Y.S."/>
            <person name="Xia L.Y."/>
            <person name="Li J."/>
            <person name="Zhao F."/>
            <person name="Cao W.C."/>
        </authorList>
    </citation>
    <scope>NUCLEOTIDE SEQUENCE [LARGE SCALE GENOMIC DNA]</scope>
    <source>
        <strain evidence="1">Iper-2018</strain>
    </source>
</reference>
<dbReference type="EMBL" id="JABSTQ010011344">
    <property type="protein sequence ID" value="KAG0412468.1"/>
    <property type="molecule type" value="Genomic_DNA"/>
</dbReference>
<evidence type="ECO:0000313" key="1">
    <source>
        <dbReference type="EMBL" id="KAG0412468.1"/>
    </source>
</evidence>
<gene>
    <name evidence="1" type="ORF">HPB47_010388</name>
</gene>
<comment type="caution">
    <text evidence="1">The sequence shown here is derived from an EMBL/GenBank/DDBJ whole genome shotgun (WGS) entry which is preliminary data.</text>
</comment>
<name>A0AC60NZ78_IXOPE</name>
<evidence type="ECO:0000313" key="2">
    <source>
        <dbReference type="Proteomes" id="UP000805193"/>
    </source>
</evidence>